<reference evidence="1 2" key="1">
    <citation type="submission" date="2019-03" db="EMBL/GenBank/DDBJ databases">
        <title>Genomic Encyclopedia of Type Strains, Phase IV (KMG-IV): sequencing the most valuable type-strain genomes for metagenomic binning, comparative biology and taxonomic classification.</title>
        <authorList>
            <person name="Goeker M."/>
        </authorList>
    </citation>
    <scope>NUCLEOTIDE SEQUENCE [LARGE SCALE GENOMIC DNA]</scope>
    <source>
        <strain evidence="1 2">DSM 45361</strain>
    </source>
</reference>
<protein>
    <submittedName>
        <fullName evidence="1">Uncharacterized protein</fullName>
    </submittedName>
</protein>
<name>A0A4R6S760_LABRH</name>
<sequence length="69" mass="7923">MHSVSWSTEFPAEPTALRCGYCGRRLSERGGSLDFCDVTCQEQWYAARVEQLPEGHNRLVRPAMNMGWF</sequence>
<evidence type="ECO:0000313" key="2">
    <source>
        <dbReference type="Proteomes" id="UP000295444"/>
    </source>
</evidence>
<keyword evidence="2" id="KW-1185">Reference proteome</keyword>
<dbReference type="EMBL" id="SNXZ01000005">
    <property type="protein sequence ID" value="TDP95184.1"/>
    <property type="molecule type" value="Genomic_DNA"/>
</dbReference>
<gene>
    <name evidence="1" type="ORF">EV186_105416</name>
</gene>
<proteinExistence type="predicted"/>
<dbReference type="Proteomes" id="UP000295444">
    <property type="component" value="Unassembled WGS sequence"/>
</dbReference>
<evidence type="ECO:0000313" key="1">
    <source>
        <dbReference type="EMBL" id="TDP95184.1"/>
    </source>
</evidence>
<organism evidence="1 2">
    <name type="scientific">Labedaea rhizosphaerae</name>
    <dbReference type="NCBI Taxonomy" id="598644"/>
    <lineage>
        <taxon>Bacteria</taxon>
        <taxon>Bacillati</taxon>
        <taxon>Actinomycetota</taxon>
        <taxon>Actinomycetes</taxon>
        <taxon>Pseudonocardiales</taxon>
        <taxon>Pseudonocardiaceae</taxon>
        <taxon>Labedaea</taxon>
    </lineage>
</organism>
<dbReference type="AlphaFoldDB" id="A0A4R6S760"/>
<accession>A0A4R6S760</accession>
<comment type="caution">
    <text evidence="1">The sequence shown here is derived from an EMBL/GenBank/DDBJ whole genome shotgun (WGS) entry which is preliminary data.</text>
</comment>